<dbReference type="AlphaFoldDB" id="E4N623"/>
<dbReference type="PATRIC" id="fig|452652.3.peg.803"/>
<dbReference type="EMBL" id="AP010968">
    <property type="protein sequence ID" value="BAJ26654.1"/>
    <property type="molecule type" value="Genomic_DNA"/>
</dbReference>
<dbReference type="HOGENOM" id="CLU_045011_8_3_11"/>
<reference evidence="3 4" key="1">
    <citation type="journal article" date="2010" name="DNA Res.">
        <title>Genome sequence of Kitasatospora setae NBRC 14216T: an evolutionary snapshot of the family Streptomycetaceae.</title>
        <authorList>
            <person name="Ichikawa N."/>
            <person name="Oguchi A."/>
            <person name="Ikeda H."/>
            <person name="Ishikawa J."/>
            <person name="Kitani S."/>
            <person name="Watanabe Y."/>
            <person name="Nakamura S."/>
            <person name="Katano Y."/>
            <person name="Kishi E."/>
            <person name="Sasagawa M."/>
            <person name="Ankai A."/>
            <person name="Fukui S."/>
            <person name="Hashimoto Y."/>
            <person name="Kamata S."/>
            <person name="Otoguro M."/>
            <person name="Tanikawa S."/>
            <person name="Nihira T."/>
            <person name="Horinouchi S."/>
            <person name="Ohnishi Y."/>
            <person name="Hayakawa M."/>
            <person name="Kuzuyama T."/>
            <person name="Arisawa A."/>
            <person name="Nomoto F."/>
            <person name="Miura H."/>
            <person name="Takahashi Y."/>
            <person name="Fujita N."/>
        </authorList>
    </citation>
    <scope>NUCLEOTIDE SEQUENCE [LARGE SCALE GENOMIC DNA]</scope>
    <source>
        <strain evidence="4">ATCC 33774 / DSM 43861 / JCM 3304 / KCC A-0304 / NBRC 14216 / KM-6054</strain>
    </source>
</reference>
<proteinExistence type="predicted"/>
<accession>E4N623</accession>
<dbReference type="Proteomes" id="UP000007076">
    <property type="component" value="Chromosome"/>
</dbReference>
<dbReference type="Gene3D" id="1.10.150.520">
    <property type="match status" value="1"/>
</dbReference>
<dbReference type="InterPro" id="IPR051400">
    <property type="entry name" value="HAD-like_hydrolase"/>
</dbReference>
<dbReference type="SUPFAM" id="SSF56784">
    <property type="entry name" value="HAD-like"/>
    <property type="match status" value="1"/>
</dbReference>
<evidence type="ECO:0000256" key="2">
    <source>
        <dbReference type="ARBA" id="ARBA00022842"/>
    </source>
</evidence>
<dbReference type="GO" id="GO:0016787">
    <property type="term" value="F:hydrolase activity"/>
    <property type="evidence" value="ECO:0007669"/>
    <property type="project" value="UniProtKB-KW"/>
</dbReference>
<keyword evidence="2" id="KW-0460">Magnesium</keyword>
<dbReference type="KEGG" id="ksk:KSE_08150"/>
<dbReference type="RefSeq" id="WP_014133973.1">
    <property type="nucleotide sequence ID" value="NC_016109.1"/>
</dbReference>
<organism evidence="3 4">
    <name type="scientific">Kitasatospora setae (strain ATCC 33774 / DSM 43861 / JCM 3304 / KCC A-0304 / NBRC 14216 / KM-6054)</name>
    <name type="common">Streptomyces setae</name>
    <dbReference type="NCBI Taxonomy" id="452652"/>
    <lineage>
        <taxon>Bacteria</taxon>
        <taxon>Bacillati</taxon>
        <taxon>Actinomycetota</taxon>
        <taxon>Actinomycetes</taxon>
        <taxon>Kitasatosporales</taxon>
        <taxon>Streptomycetaceae</taxon>
        <taxon>Kitasatospora</taxon>
    </lineage>
</organism>
<keyword evidence="4" id="KW-1185">Reference proteome</keyword>
<name>E4N623_KITSK</name>
<dbReference type="Pfam" id="PF00702">
    <property type="entry name" value="Hydrolase"/>
    <property type="match status" value="1"/>
</dbReference>
<dbReference type="eggNOG" id="COG1011">
    <property type="taxonomic scope" value="Bacteria"/>
</dbReference>
<dbReference type="SFLD" id="SFLDG01129">
    <property type="entry name" value="C1.5:_HAD__Beta-PGM__Phosphata"/>
    <property type="match status" value="1"/>
</dbReference>
<evidence type="ECO:0000313" key="3">
    <source>
        <dbReference type="EMBL" id="BAJ26654.1"/>
    </source>
</evidence>
<keyword evidence="1" id="KW-0378">Hydrolase</keyword>
<dbReference type="InterPro" id="IPR023214">
    <property type="entry name" value="HAD_sf"/>
</dbReference>
<dbReference type="SFLD" id="SFLDS00003">
    <property type="entry name" value="Haloacid_Dehalogenase"/>
    <property type="match status" value="1"/>
</dbReference>
<dbReference type="PANTHER" id="PTHR46470">
    <property type="entry name" value="N-ACYLNEURAMINATE-9-PHOSPHATASE"/>
    <property type="match status" value="1"/>
</dbReference>
<evidence type="ECO:0000313" key="4">
    <source>
        <dbReference type="Proteomes" id="UP000007076"/>
    </source>
</evidence>
<dbReference type="STRING" id="452652.KSE_08150"/>
<dbReference type="InterPro" id="IPR036412">
    <property type="entry name" value="HAD-like_sf"/>
</dbReference>
<gene>
    <name evidence="3" type="ordered locus">KSE_08150</name>
</gene>
<protein>
    <submittedName>
        <fullName evidence="3">Putative phosphatase</fullName>
    </submittedName>
</protein>
<sequence>MSARTRCRGVLLDLDDTLYPQAAFLAAAWDAVAAAAPADLRAPLRAALARVCARGSDRGRIVDRALEQLGLPGDELAAELVEAFRAFRPVRLDPYPGVADRLARLAETVPLVLLTDGNPAQQRAKLAATGLAPLLPLVVCTDELPGGRAARKPAPDGFRRALALLGRDPGGELAPGEVLMVGDRPDKDVAGAARLGIPVIRVRQGEYRERPDEGSEFASVASVAEALDLVLEAV</sequence>
<evidence type="ECO:0000256" key="1">
    <source>
        <dbReference type="ARBA" id="ARBA00022801"/>
    </source>
</evidence>
<dbReference type="Gene3D" id="3.40.50.1000">
    <property type="entry name" value="HAD superfamily/HAD-like"/>
    <property type="match status" value="1"/>
</dbReference>